<evidence type="ECO:0000313" key="5">
    <source>
        <dbReference type="EMBL" id="NEL78739.1"/>
    </source>
</evidence>
<dbReference type="AlphaFoldDB" id="A0A6P0G905"/>
<dbReference type="SUPFAM" id="SSF56349">
    <property type="entry name" value="DNA breaking-rejoining enzymes"/>
    <property type="match status" value="1"/>
</dbReference>
<reference evidence="5 6" key="1">
    <citation type="submission" date="2019-11" db="EMBL/GenBank/DDBJ databases">
        <title>Genome-resolved metagenomics to study the prevalence of co-infection and intraspecific heterogeneity among plant pathogen metapopulations.</title>
        <authorList>
            <person name="Newberry E."/>
            <person name="Bhandari R."/>
            <person name="Kemble J."/>
            <person name="Sikora E."/>
            <person name="Potnis N."/>
        </authorList>
    </citation>
    <scope>NUCLEOTIDE SEQUENCE [LARGE SCALE GENOMIC DNA]</scope>
    <source>
        <strain evidence="5">Xp_Tom_Tuscaloosa_18b</strain>
    </source>
</reference>
<name>A0A6P0G905_XANPE</name>
<evidence type="ECO:0000256" key="1">
    <source>
        <dbReference type="ARBA" id="ARBA00008857"/>
    </source>
</evidence>
<protein>
    <submittedName>
        <fullName evidence="5">Site-specific integrase</fullName>
    </submittedName>
</protein>
<comment type="caution">
    <text evidence="5">The sequence shown here is derived from an EMBL/GenBank/DDBJ whole genome shotgun (WGS) entry which is preliminary data.</text>
</comment>
<evidence type="ECO:0000256" key="2">
    <source>
        <dbReference type="ARBA" id="ARBA00022908"/>
    </source>
</evidence>
<dbReference type="Proteomes" id="UP000471082">
    <property type="component" value="Unassembled WGS sequence"/>
</dbReference>
<organism evidence="5 6">
    <name type="scientific">Xanthomonas perforans</name>
    <dbReference type="NCBI Taxonomy" id="442694"/>
    <lineage>
        <taxon>Bacteria</taxon>
        <taxon>Pseudomonadati</taxon>
        <taxon>Pseudomonadota</taxon>
        <taxon>Gammaproteobacteria</taxon>
        <taxon>Lysobacterales</taxon>
        <taxon>Lysobacteraceae</taxon>
        <taxon>Xanthomonas</taxon>
    </lineage>
</organism>
<dbReference type="PANTHER" id="PTHR30349:SF64">
    <property type="entry name" value="PROPHAGE INTEGRASE INTD-RELATED"/>
    <property type="match status" value="1"/>
</dbReference>
<dbReference type="Gene3D" id="1.10.150.130">
    <property type="match status" value="1"/>
</dbReference>
<keyword evidence="4" id="KW-0233">DNA recombination</keyword>
<dbReference type="InterPro" id="IPR010998">
    <property type="entry name" value="Integrase_recombinase_N"/>
</dbReference>
<dbReference type="Gene3D" id="1.10.443.10">
    <property type="entry name" value="Intergrase catalytic core"/>
    <property type="match status" value="1"/>
</dbReference>
<dbReference type="GO" id="GO:0003677">
    <property type="term" value="F:DNA binding"/>
    <property type="evidence" value="ECO:0007669"/>
    <property type="project" value="UniProtKB-UniRule"/>
</dbReference>
<dbReference type="GO" id="GO:0015074">
    <property type="term" value="P:DNA integration"/>
    <property type="evidence" value="ECO:0007669"/>
    <property type="project" value="UniProtKB-KW"/>
</dbReference>
<keyword evidence="2" id="KW-0229">DNA integration</keyword>
<dbReference type="PANTHER" id="PTHR30349">
    <property type="entry name" value="PHAGE INTEGRASE-RELATED"/>
    <property type="match status" value="1"/>
</dbReference>
<evidence type="ECO:0000313" key="6">
    <source>
        <dbReference type="Proteomes" id="UP000471082"/>
    </source>
</evidence>
<evidence type="ECO:0000256" key="4">
    <source>
        <dbReference type="ARBA" id="ARBA00023172"/>
    </source>
</evidence>
<gene>
    <name evidence="5" type="ORF">G3W61_21255</name>
</gene>
<sequence length="470" mass="53460">MEVTHDSNPSAALNDYIASPFGLLHLEGIHIGRYRIDLAIVRGREAAINLQECILAALDETGRKSGLKNSTRYPAQLPMGTPARPLAKEIEDHLADMRRRQLEPKTIQSTERTLKLLLLTCGNISAARVDYYHIQALWKLLRWAPRNLVSDPLLKDLTFDEAIALGKEQDVPPLSPATEERHRRFLVAFFNHLINGQAIDVSPMKAFRKPKEDHTIDPDKAIRLFEDADLQAIFDPATFIPWAKKPQYWWAPMIGLYTGARVNEVCQLKLTDIIEERGVWCIAFQKTLDQDLAADPKRRRRSRQSMKGAGCMRVIPIAKPLLEAGFLEFVEDMKAIGHPRLFPLLSAGVNRTTGETNARYSQQFVVDFGRYLKSLGFPKGMGFHAFRHTLATELDVNDVPEKEIALVTGHSTDPRDRVQVLRRHYLHKKPQITRSKQISALELYQPKVELPRYQRGQFASCLADPSKFYP</sequence>
<dbReference type="PROSITE" id="PS51900">
    <property type="entry name" value="CB"/>
    <property type="match status" value="1"/>
</dbReference>
<comment type="similarity">
    <text evidence="1">Belongs to the 'phage' integrase family.</text>
</comment>
<dbReference type="InterPro" id="IPR044068">
    <property type="entry name" value="CB"/>
</dbReference>
<dbReference type="InterPro" id="IPR011010">
    <property type="entry name" value="DNA_brk_join_enz"/>
</dbReference>
<proteinExistence type="inferred from homology"/>
<dbReference type="CDD" id="cd01184">
    <property type="entry name" value="INT_C_like_1"/>
    <property type="match status" value="1"/>
</dbReference>
<keyword evidence="3" id="KW-0238">DNA-binding</keyword>
<dbReference type="EMBL" id="JAAGYU010000182">
    <property type="protein sequence ID" value="NEL78739.1"/>
    <property type="molecule type" value="Genomic_DNA"/>
</dbReference>
<dbReference type="InterPro" id="IPR013762">
    <property type="entry name" value="Integrase-like_cat_sf"/>
</dbReference>
<dbReference type="PROSITE" id="PS51898">
    <property type="entry name" value="TYR_RECOMBINASE"/>
    <property type="match status" value="1"/>
</dbReference>
<dbReference type="GO" id="GO:0006310">
    <property type="term" value="P:DNA recombination"/>
    <property type="evidence" value="ECO:0007669"/>
    <property type="project" value="UniProtKB-KW"/>
</dbReference>
<dbReference type="InterPro" id="IPR050090">
    <property type="entry name" value="Tyrosine_recombinase_XerCD"/>
</dbReference>
<dbReference type="Pfam" id="PF00589">
    <property type="entry name" value="Phage_integrase"/>
    <property type="match status" value="1"/>
</dbReference>
<evidence type="ECO:0000256" key="3">
    <source>
        <dbReference type="ARBA" id="ARBA00023125"/>
    </source>
</evidence>
<dbReference type="InterPro" id="IPR002104">
    <property type="entry name" value="Integrase_catalytic"/>
</dbReference>
<dbReference type="RefSeq" id="WP_046935305.1">
    <property type="nucleotide sequence ID" value="NZ_JAJIUT010000028.1"/>
</dbReference>
<accession>A0A6P0G905</accession>